<evidence type="ECO:0000313" key="3">
    <source>
        <dbReference type="Proteomes" id="UP000271889"/>
    </source>
</evidence>
<dbReference type="GO" id="GO:0031210">
    <property type="term" value="F:phosphatidylcholine binding"/>
    <property type="evidence" value="ECO:0007669"/>
    <property type="project" value="TreeGrafter"/>
</dbReference>
<dbReference type="SMART" id="SM01127">
    <property type="entry name" value="DDHD"/>
    <property type="match status" value="1"/>
</dbReference>
<dbReference type="GO" id="GO:0008525">
    <property type="term" value="F:phosphatidylcholine transporter activity"/>
    <property type="evidence" value="ECO:0007669"/>
    <property type="project" value="TreeGrafter"/>
</dbReference>
<feature type="domain" description="DDHD" evidence="1">
    <location>
        <begin position="1"/>
        <end position="133"/>
    </location>
</feature>
<name>A0A3P7Q5U3_CYLGO</name>
<evidence type="ECO:0000313" key="2">
    <source>
        <dbReference type="EMBL" id="VDN26019.1"/>
    </source>
</evidence>
<dbReference type="EMBL" id="UYRV01110454">
    <property type="protein sequence ID" value="VDN26019.1"/>
    <property type="molecule type" value="Genomic_DNA"/>
</dbReference>
<dbReference type="InterPro" id="IPR004177">
    <property type="entry name" value="DDHD_dom"/>
</dbReference>
<keyword evidence="3" id="KW-1185">Reference proteome</keyword>
<dbReference type="InterPro" id="IPR001666">
    <property type="entry name" value="PI_transfer"/>
</dbReference>
<dbReference type="AlphaFoldDB" id="A0A3P7Q5U3"/>
<dbReference type="PROSITE" id="PS51043">
    <property type="entry name" value="DDHD"/>
    <property type="match status" value="1"/>
</dbReference>
<protein>
    <recommendedName>
        <fullName evidence="1">DDHD domain-containing protein</fullName>
    </recommendedName>
</protein>
<gene>
    <name evidence="2" type="ORF">CGOC_LOCUS10272</name>
</gene>
<dbReference type="Proteomes" id="UP000271889">
    <property type="component" value="Unassembled WGS sequence"/>
</dbReference>
<dbReference type="OrthoDB" id="10053061at2759"/>
<sequence>KETDSFFTDIEALESCQLFNLYYSLDPCGSRLEPVLNPNLSIMQPANVPRYQRYPLGDGHQLYFDSSVDLTHLWGNKRMDHIANLSPNHRANDVLVVAGNELNVTAKFCYGPMDLTALSRENVSAFICPQRLAEYFLFHPKNGGS</sequence>
<dbReference type="Pfam" id="PF24695">
    <property type="entry name" value="PITM1-3"/>
    <property type="match status" value="1"/>
</dbReference>
<proteinExistence type="predicted"/>
<feature type="non-terminal residue" evidence="2">
    <location>
        <position position="1"/>
    </location>
</feature>
<evidence type="ECO:0000259" key="1">
    <source>
        <dbReference type="PROSITE" id="PS51043"/>
    </source>
</evidence>
<accession>A0A3P7Q5U3</accession>
<organism evidence="2 3">
    <name type="scientific">Cylicostephanus goldi</name>
    <name type="common">Nematode worm</name>
    <dbReference type="NCBI Taxonomy" id="71465"/>
    <lineage>
        <taxon>Eukaryota</taxon>
        <taxon>Metazoa</taxon>
        <taxon>Ecdysozoa</taxon>
        <taxon>Nematoda</taxon>
        <taxon>Chromadorea</taxon>
        <taxon>Rhabditida</taxon>
        <taxon>Rhabditina</taxon>
        <taxon>Rhabditomorpha</taxon>
        <taxon>Strongyloidea</taxon>
        <taxon>Strongylidae</taxon>
        <taxon>Cylicostephanus</taxon>
    </lineage>
</organism>
<dbReference type="GO" id="GO:0046872">
    <property type="term" value="F:metal ion binding"/>
    <property type="evidence" value="ECO:0007669"/>
    <property type="project" value="InterPro"/>
</dbReference>
<reference evidence="2 3" key="1">
    <citation type="submission" date="2018-11" db="EMBL/GenBank/DDBJ databases">
        <authorList>
            <consortium name="Pathogen Informatics"/>
        </authorList>
    </citation>
    <scope>NUCLEOTIDE SEQUENCE [LARGE SCALE GENOMIC DNA]</scope>
</reference>
<dbReference type="Pfam" id="PF02862">
    <property type="entry name" value="DDHD"/>
    <property type="match status" value="1"/>
</dbReference>
<dbReference type="GO" id="GO:0008526">
    <property type="term" value="F:phosphatidylinositol transfer activity"/>
    <property type="evidence" value="ECO:0007669"/>
    <property type="project" value="TreeGrafter"/>
</dbReference>
<dbReference type="PANTHER" id="PTHR10658:SF81">
    <property type="entry name" value="PROTEIN RETINAL DEGENERATION B"/>
    <property type="match status" value="1"/>
</dbReference>
<dbReference type="GO" id="GO:0035091">
    <property type="term" value="F:phosphatidylinositol binding"/>
    <property type="evidence" value="ECO:0007669"/>
    <property type="project" value="TreeGrafter"/>
</dbReference>
<dbReference type="GO" id="GO:0005737">
    <property type="term" value="C:cytoplasm"/>
    <property type="evidence" value="ECO:0007669"/>
    <property type="project" value="TreeGrafter"/>
</dbReference>
<dbReference type="PANTHER" id="PTHR10658">
    <property type="entry name" value="PHOSPHATIDYLINOSITOL TRANSFER PROTEIN"/>
    <property type="match status" value="1"/>
</dbReference>